<sequence length="140" mass="14345">ADLAEVARRAAAEQGGEAVVRVRAPPDLPPGRVSPAALGAVLATLLENSEQAGARAVDLRVSTDGERLRLVAADDGAGVPEADRARVFEPFFTGRRERGGTGLGLPIARSLLAATGGALALDEAVGRGATFVLTVPRVDR</sequence>
<evidence type="ECO:0000313" key="8">
    <source>
        <dbReference type="EMBL" id="CAA9302856.1"/>
    </source>
</evidence>
<dbReference type="PANTHER" id="PTHR44936">
    <property type="entry name" value="SENSOR PROTEIN CREC"/>
    <property type="match status" value="1"/>
</dbReference>
<dbReference type="PROSITE" id="PS50109">
    <property type="entry name" value="HIS_KIN"/>
    <property type="match status" value="1"/>
</dbReference>
<accession>A0A6J4KDN3</accession>
<keyword evidence="5" id="KW-0418">Kinase</keyword>
<evidence type="ECO:0000256" key="6">
    <source>
        <dbReference type="ARBA" id="ARBA00022840"/>
    </source>
</evidence>
<keyword evidence="4" id="KW-0547">Nucleotide-binding</keyword>
<dbReference type="PANTHER" id="PTHR44936:SF10">
    <property type="entry name" value="SENSOR PROTEIN RSTB"/>
    <property type="match status" value="1"/>
</dbReference>
<proteinExistence type="predicted"/>
<dbReference type="GO" id="GO:0005524">
    <property type="term" value="F:ATP binding"/>
    <property type="evidence" value="ECO:0007669"/>
    <property type="project" value="UniProtKB-KW"/>
</dbReference>
<feature type="non-terminal residue" evidence="8">
    <location>
        <position position="1"/>
    </location>
</feature>
<dbReference type="InterPro" id="IPR003594">
    <property type="entry name" value="HATPase_dom"/>
</dbReference>
<keyword evidence="3" id="KW-0808">Transferase</keyword>
<dbReference type="Gene3D" id="3.30.565.10">
    <property type="entry name" value="Histidine kinase-like ATPase, C-terminal domain"/>
    <property type="match status" value="1"/>
</dbReference>
<dbReference type="AlphaFoldDB" id="A0A6J4KDN3"/>
<dbReference type="InterPro" id="IPR004358">
    <property type="entry name" value="Sig_transdc_His_kin-like_C"/>
</dbReference>
<reference evidence="8" key="1">
    <citation type="submission" date="2020-02" db="EMBL/GenBank/DDBJ databases">
        <authorList>
            <person name="Meier V. D."/>
        </authorList>
    </citation>
    <scope>NUCLEOTIDE SEQUENCE</scope>
    <source>
        <strain evidence="8">AVDCRST_MAG40</strain>
    </source>
</reference>
<evidence type="ECO:0000256" key="1">
    <source>
        <dbReference type="ARBA" id="ARBA00000085"/>
    </source>
</evidence>
<evidence type="ECO:0000256" key="5">
    <source>
        <dbReference type="ARBA" id="ARBA00022777"/>
    </source>
</evidence>
<organism evidence="8">
    <name type="scientific">uncultured Gemmatimonadaceae bacterium</name>
    <dbReference type="NCBI Taxonomy" id="246130"/>
    <lineage>
        <taxon>Bacteria</taxon>
        <taxon>Pseudomonadati</taxon>
        <taxon>Gemmatimonadota</taxon>
        <taxon>Gemmatimonadia</taxon>
        <taxon>Gemmatimonadales</taxon>
        <taxon>Gemmatimonadaceae</taxon>
        <taxon>environmental samples</taxon>
    </lineage>
</organism>
<dbReference type="InterPro" id="IPR036890">
    <property type="entry name" value="HATPase_C_sf"/>
</dbReference>
<dbReference type="EC" id="2.7.13.3" evidence="2"/>
<evidence type="ECO:0000256" key="4">
    <source>
        <dbReference type="ARBA" id="ARBA00022741"/>
    </source>
</evidence>
<dbReference type="InterPro" id="IPR005467">
    <property type="entry name" value="His_kinase_dom"/>
</dbReference>
<dbReference type="SUPFAM" id="SSF55874">
    <property type="entry name" value="ATPase domain of HSP90 chaperone/DNA topoisomerase II/histidine kinase"/>
    <property type="match status" value="1"/>
</dbReference>
<dbReference type="EMBL" id="CADCTX010000138">
    <property type="protein sequence ID" value="CAA9302856.1"/>
    <property type="molecule type" value="Genomic_DNA"/>
</dbReference>
<feature type="domain" description="Histidine kinase" evidence="7">
    <location>
        <begin position="38"/>
        <end position="139"/>
    </location>
</feature>
<name>A0A6J4KDN3_9BACT</name>
<gene>
    <name evidence="8" type="ORF">AVDCRST_MAG40-467</name>
</gene>
<evidence type="ECO:0000256" key="3">
    <source>
        <dbReference type="ARBA" id="ARBA00022679"/>
    </source>
</evidence>
<dbReference type="PRINTS" id="PR00344">
    <property type="entry name" value="BCTRLSENSOR"/>
</dbReference>
<evidence type="ECO:0000256" key="2">
    <source>
        <dbReference type="ARBA" id="ARBA00012438"/>
    </source>
</evidence>
<dbReference type="GO" id="GO:0004673">
    <property type="term" value="F:protein histidine kinase activity"/>
    <property type="evidence" value="ECO:0007669"/>
    <property type="project" value="UniProtKB-EC"/>
</dbReference>
<keyword evidence="6" id="KW-0067">ATP-binding</keyword>
<comment type="catalytic activity">
    <reaction evidence="1">
        <text>ATP + protein L-histidine = ADP + protein N-phospho-L-histidine.</text>
        <dbReference type="EC" id="2.7.13.3"/>
    </reaction>
</comment>
<evidence type="ECO:0000259" key="7">
    <source>
        <dbReference type="PROSITE" id="PS50109"/>
    </source>
</evidence>
<dbReference type="InterPro" id="IPR050980">
    <property type="entry name" value="2C_sensor_his_kinase"/>
</dbReference>
<dbReference type="SMART" id="SM00387">
    <property type="entry name" value="HATPase_c"/>
    <property type="match status" value="1"/>
</dbReference>
<protein>
    <recommendedName>
        <fullName evidence="2">histidine kinase</fullName>
        <ecNumber evidence="2">2.7.13.3</ecNumber>
    </recommendedName>
</protein>
<dbReference type="Pfam" id="PF02518">
    <property type="entry name" value="HATPase_c"/>
    <property type="match status" value="1"/>
</dbReference>